<dbReference type="GO" id="GO:0004090">
    <property type="term" value="F:carbonyl reductase (NADPH) activity"/>
    <property type="evidence" value="ECO:0007669"/>
    <property type="project" value="TreeGrafter"/>
</dbReference>
<comment type="caution">
    <text evidence="5">The sequence shown here is derived from an EMBL/GenBank/DDBJ whole genome shotgun (WGS) entry which is preliminary data.</text>
</comment>
<dbReference type="PRINTS" id="PR00080">
    <property type="entry name" value="SDRFAMILY"/>
</dbReference>
<dbReference type="Gene3D" id="3.40.50.720">
    <property type="entry name" value="NAD(P)-binding Rossmann-like Domain"/>
    <property type="match status" value="1"/>
</dbReference>
<reference evidence="5 6" key="1">
    <citation type="journal article" date="2019" name="Sci. Rep.">
        <title>Orb-weaving spider Araneus ventricosus genome elucidates the spidroin gene catalogue.</title>
        <authorList>
            <person name="Kono N."/>
            <person name="Nakamura H."/>
            <person name="Ohtoshi R."/>
            <person name="Moran D.A.P."/>
            <person name="Shinohara A."/>
            <person name="Yoshida Y."/>
            <person name="Fujiwara M."/>
            <person name="Mori M."/>
            <person name="Tomita M."/>
            <person name="Arakawa K."/>
        </authorList>
    </citation>
    <scope>NUCLEOTIDE SEQUENCE [LARGE SCALE GENOMIC DNA]</scope>
</reference>
<dbReference type="GO" id="GO:0050038">
    <property type="term" value="F:L-xylulose reductase (NADPH) activity"/>
    <property type="evidence" value="ECO:0007669"/>
    <property type="project" value="TreeGrafter"/>
</dbReference>
<evidence type="ECO:0000256" key="2">
    <source>
        <dbReference type="ARBA" id="ARBA00011881"/>
    </source>
</evidence>
<dbReference type="PANTHER" id="PTHR44252:SF3">
    <property type="entry name" value="D-ERYTHRULOSE REDUCTASE-RELATED"/>
    <property type="match status" value="1"/>
</dbReference>
<evidence type="ECO:0000313" key="5">
    <source>
        <dbReference type="EMBL" id="GBM22404.1"/>
    </source>
</evidence>
<proteinExistence type="inferred from homology"/>
<dbReference type="GO" id="GO:0006006">
    <property type="term" value="P:glucose metabolic process"/>
    <property type="evidence" value="ECO:0007669"/>
    <property type="project" value="TreeGrafter"/>
</dbReference>
<dbReference type="OrthoDB" id="1393670at2759"/>
<dbReference type="PROSITE" id="PS00061">
    <property type="entry name" value="ADH_SHORT"/>
    <property type="match status" value="1"/>
</dbReference>
<dbReference type="PRINTS" id="PR00081">
    <property type="entry name" value="GDHRDH"/>
</dbReference>
<sequence length="219" mass="24068">MNDVPRFFRLEWVGKKPALGQMEWSTDELLALSRPFTSLSKWNFRNTGRKKQSLVLKTDGNWHSGMANLEFQRIQNPTLHAPIPIWGLDAKIVAEGMKERGNGGSIVNVSSQAALVALPLHATYCASKGALDQLTKVMALELGPFQIRVNSVNPTVVLTDMGIKAWGEENKAKATKAKIPLGKFCDPDDVVKAVIFLLSDDARMITGVQLPIDGGYTIH</sequence>
<accession>A0A4Y2E3E8</accession>
<evidence type="ECO:0000256" key="3">
    <source>
        <dbReference type="ARBA" id="ARBA00022857"/>
    </source>
</evidence>
<dbReference type="AlphaFoldDB" id="A0A4Y2E3E8"/>
<keyword evidence="4" id="KW-0560">Oxidoreductase</keyword>
<comment type="subunit">
    <text evidence="2">Homotetramer.</text>
</comment>
<dbReference type="InterPro" id="IPR036291">
    <property type="entry name" value="NAD(P)-bd_dom_sf"/>
</dbReference>
<keyword evidence="6" id="KW-1185">Reference proteome</keyword>
<evidence type="ECO:0000256" key="4">
    <source>
        <dbReference type="ARBA" id="ARBA00023002"/>
    </source>
</evidence>
<dbReference type="Pfam" id="PF13561">
    <property type="entry name" value="adh_short_C2"/>
    <property type="match status" value="1"/>
</dbReference>
<dbReference type="PANTHER" id="PTHR44252">
    <property type="entry name" value="D-ERYTHRULOSE REDUCTASE"/>
    <property type="match status" value="1"/>
</dbReference>
<evidence type="ECO:0000256" key="1">
    <source>
        <dbReference type="ARBA" id="ARBA00006484"/>
    </source>
</evidence>
<comment type="similarity">
    <text evidence="1">Belongs to the short-chain dehydrogenases/reductases (SDR) family.</text>
</comment>
<dbReference type="InterPro" id="IPR002347">
    <property type="entry name" value="SDR_fam"/>
</dbReference>
<name>A0A4Y2E3E8_ARAVE</name>
<dbReference type="SUPFAM" id="SSF51735">
    <property type="entry name" value="NAD(P)-binding Rossmann-fold domains"/>
    <property type="match status" value="1"/>
</dbReference>
<dbReference type="GO" id="GO:0005997">
    <property type="term" value="P:xylulose metabolic process"/>
    <property type="evidence" value="ECO:0007669"/>
    <property type="project" value="TreeGrafter"/>
</dbReference>
<organism evidence="5 6">
    <name type="scientific">Araneus ventricosus</name>
    <name type="common">Orbweaver spider</name>
    <name type="synonym">Epeira ventricosa</name>
    <dbReference type="NCBI Taxonomy" id="182803"/>
    <lineage>
        <taxon>Eukaryota</taxon>
        <taxon>Metazoa</taxon>
        <taxon>Ecdysozoa</taxon>
        <taxon>Arthropoda</taxon>
        <taxon>Chelicerata</taxon>
        <taxon>Arachnida</taxon>
        <taxon>Araneae</taxon>
        <taxon>Araneomorphae</taxon>
        <taxon>Entelegynae</taxon>
        <taxon>Araneoidea</taxon>
        <taxon>Araneidae</taxon>
        <taxon>Araneus</taxon>
    </lineage>
</organism>
<evidence type="ECO:0000313" key="6">
    <source>
        <dbReference type="Proteomes" id="UP000499080"/>
    </source>
</evidence>
<dbReference type="InterPro" id="IPR020904">
    <property type="entry name" value="Sc_DH/Rdtase_CS"/>
</dbReference>
<dbReference type="EMBL" id="BGPR01000479">
    <property type="protein sequence ID" value="GBM22404.1"/>
    <property type="molecule type" value="Genomic_DNA"/>
</dbReference>
<gene>
    <name evidence="5" type="primary">DCXR_2</name>
    <name evidence="5" type="ORF">AVEN_166657_1</name>
</gene>
<keyword evidence="3" id="KW-0521">NADP</keyword>
<dbReference type="Proteomes" id="UP000499080">
    <property type="component" value="Unassembled WGS sequence"/>
</dbReference>
<dbReference type="InterPro" id="IPR051737">
    <property type="entry name" value="L-xylulose/Carbonyl_redctase"/>
</dbReference>
<protein>
    <submittedName>
        <fullName evidence="5">L-xylulose reductase</fullName>
    </submittedName>
</protein>